<dbReference type="InterPro" id="IPR050598">
    <property type="entry name" value="AminoAcid_Transporter"/>
</dbReference>
<evidence type="ECO:0000256" key="14">
    <source>
        <dbReference type="ARBA" id="ARBA00052732"/>
    </source>
</evidence>
<comment type="similarity">
    <text evidence="2">Belongs to the amino acid-polyamine-organocation (APC) superfamily.</text>
</comment>
<dbReference type="Pfam" id="PF13520">
    <property type="entry name" value="AA_permease_2"/>
    <property type="match status" value="1"/>
</dbReference>
<dbReference type="FunFam" id="1.20.1740.10:FF:000015">
    <property type="entry name" value="B(0,+)-type amino acid transporter 1"/>
    <property type="match status" value="1"/>
</dbReference>
<evidence type="ECO:0000256" key="10">
    <source>
        <dbReference type="ARBA" id="ARBA00051323"/>
    </source>
</evidence>
<keyword evidence="22" id="KW-1185">Reference proteome</keyword>
<evidence type="ECO:0000256" key="19">
    <source>
        <dbReference type="SAM" id="MobiDB-lite"/>
    </source>
</evidence>
<organism evidence="21 22">
    <name type="scientific">Caerostris darwini</name>
    <dbReference type="NCBI Taxonomy" id="1538125"/>
    <lineage>
        <taxon>Eukaryota</taxon>
        <taxon>Metazoa</taxon>
        <taxon>Ecdysozoa</taxon>
        <taxon>Arthropoda</taxon>
        <taxon>Chelicerata</taxon>
        <taxon>Arachnida</taxon>
        <taxon>Araneae</taxon>
        <taxon>Araneomorphae</taxon>
        <taxon>Entelegynae</taxon>
        <taxon>Araneoidea</taxon>
        <taxon>Araneidae</taxon>
        <taxon>Caerostris</taxon>
    </lineage>
</organism>
<keyword evidence="4" id="KW-1003">Cell membrane</keyword>
<evidence type="ECO:0000256" key="4">
    <source>
        <dbReference type="ARBA" id="ARBA00022475"/>
    </source>
</evidence>
<dbReference type="GO" id="GO:0016324">
    <property type="term" value="C:apical plasma membrane"/>
    <property type="evidence" value="ECO:0007669"/>
    <property type="project" value="UniProtKB-SubCell"/>
</dbReference>
<feature type="transmembrane region" description="Helical" evidence="20">
    <location>
        <begin position="211"/>
        <end position="235"/>
    </location>
</feature>
<gene>
    <name evidence="21" type="primary">SLC7A9</name>
    <name evidence="21" type="ORF">CDAR_50171</name>
</gene>
<feature type="transmembrane region" description="Helical" evidence="20">
    <location>
        <begin position="558"/>
        <end position="580"/>
    </location>
</feature>
<accession>A0AAV4UYG4</accession>
<comment type="catalytic activity">
    <reaction evidence="10">
        <text>L-lysine(out) + L-arginine(in) = L-lysine(in) + L-arginine(out)</text>
        <dbReference type="Rhea" id="RHEA:70827"/>
        <dbReference type="ChEBI" id="CHEBI:32551"/>
        <dbReference type="ChEBI" id="CHEBI:32682"/>
    </reaction>
    <physiologicalReaction direction="left-to-right" evidence="10">
        <dbReference type="Rhea" id="RHEA:70828"/>
    </physiologicalReaction>
</comment>
<evidence type="ECO:0000256" key="17">
    <source>
        <dbReference type="ARBA" id="ARBA00083296"/>
    </source>
</evidence>
<evidence type="ECO:0000256" key="13">
    <source>
        <dbReference type="ARBA" id="ARBA00052179"/>
    </source>
</evidence>
<reference evidence="21 22" key="1">
    <citation type="submission" date="2021-06" db="EMBL/GenBank/DDBJ databases">
        <title>Caerostris darwini draft genome.</title>
        <authorList>
            <person name="Kono N."/>
            <person name="Arakawa K."/>
        </authorList>
    </citation>
    <scope>NUCLEOTIDE SEQUENCE [LARGE SCALE GENOMIC DNA]</scope>
</reference>
<keyword evidence="6 20" id="KW-0812">Transmembrane</keyword>
<evidence type="ECO:0000313" key="21">
    <source>
        <dbReference type="EMBL" id="GIY62370.1"/>
    </source>
</evidence>
<evidence type="ECO:0000256" key="8">
    <source>
        <dbReference type="ARBA" id="ARBA00023136"/>
    </source>
</evidence>
<evidence type="ECO:0000256" key="18">
    <source>
        <dbReference type="ARBA" id="ARBA00093193"/>
    </source>
</evidence>
<keyword evidence="9" id="KW-1015">Disulfide bond</keyword>
<keyword evidence="5" id="KW-0597">Phosphoprotein</keyword>
<evidence type="ECO:0000256" key="11">
    <source>
        <dbReference type="ARBA" id="ARBA00051814"/>
    </source>
</evidence>
<comment type="caution">
    <text evidence="21">The sequence shown here is derived from an EMBL/GenBank/DDBJ whole genome shotgun (WGS) entry which is preliminary data.</text>
</comment>
<keyword evidence="3" id="KW-0813">Transport</keyword>
<evidence type="ECO:0000256" key="1">
    <source>
        <dbReference type="ARBA" id="ARBA00004424"/>
    </source>
</evidence>
<protein>
    <recommendedName>
        <fullName evidence="15">b(0,+)-type amino acid transporter 1</fullName>
    </recommendedName>
    <alternativeName>
        <fullName evidence="16">Glycoprotein-associated amino acid transporter b0,+AT1</fullName>
    </alternativeName>
    <alternativeName>
        <fullName evidence="17">Solute carrier family 7 member 9</fullName>
    </alternativeName>
</protein>
<keyword evidence="7 20" id="KW-1133">Transmembrane helix</keyword>
<feature type="transmembrane region" description="Helical" evidence="20">
    <location>
        <begin position="398"/>
        <end position="419"/>
    </location>
</feature>
<evidence type="ECO:0000256" key="9">
    <source>
        <dbReference type="ARBA" id="ARBA00023157"/>
    </source>
</evidence>
<comment type="catalytic activity">
    <reaction evidence="13">
        <text>L-cysteine(out) + L-arginine(in) = L-cysteine(in) + L-arginine(out)</text>
        <dbReference type="Rhea" id="RHEA:71071"/>
        <dbReference type="ChEBI" id="CHEBI:32682"/>
        <dbReference type="ChEBI" id="CHEBI:35235"/>
    </reaction>
    <physiologicalReaction direction="left-to-right" evidence="13">
        <dbReference type="Rhea" id="RHEA:71072"/>
    </physiologicalReaction>
</comment>
<proteinExistence type="inferred from homology"/>
<dbReference type="Proteomes" id="UP001054837">
    <property type="component" value="Unassembled WGS sequence"/>
</dbReference>
<comment type="catalytic activity">
    <reaction evidence="12">
        <text>L-histidine(out) + L-arginine(in) = L-histidine(in) + L-arginine(out)</text>
        <dbReference type="Rhea" id="RHEA:71063"/>
        <dbReference type="ChEBI" id="CHEBI:32682"/>
        <dbReference type="ChEBI" id="CHEBI:57595"/>
    </reaction>
    <physiologicalReaction direction="left-to-right" evidence="12">
        <dbReference type="Rhea" id="RHEA:71064"/>
    </physiologicalReaction>
</comment>
<comment type="subcellular location">
    <subcellularLocation>
        <location evidence="1">Apical cell membrane</location>
        <topology evidence="1">Multi-pass membrane protein</topology>
    </subcellularLocation>
</comment>
<dbReference type="InterPro" id="IPR002293">
    <property type="entry name" value="AA/rel_permease1"/>
</dbReference>
<evidence type="ECO:0000256" key="2">
    <source>
        <dbReference type="ARBA" id="ARBA00009523"/>
    </source>
</evidence>
<feature type="transmembrane region" description="Helical" evidence="20">
    <location>
        <begin position="526"/>
        <end position="546"/>
    </location>
</feature>
<feature type="transmembrane region" description="Helical" evidence="20">
    <location>
        <begin position="179"/>
        <end position="199"/>
    </location>
</feature>
<feature type="compositionally biased region" description="Polar residues" evidence="19">
    <location>
        <begin position="57"/>
        <end position="66"/>
    </location>
</feature>
<dbReference type="AlphaFoldDB" id="A0AAV4UYG4"/>
<feature type="region of interest" description="Disordered" evidence="19">
    <location>
        <begin position="57"/>
        <end position="110"/>
    </location>
</feature>
<evidence type="ECO:0000256" key="7">
    <source>
        <dbReference type="ARBA" id="ARBA00022989"/>
    </source>
</evidence>
<feature type="transmembrane region" description="Helical" evidence="20">
    <location>
        <begin position="256"/>
        <end position="286"/>
    </location>
</feature>
<evidence type="ECO:0000256" key="12">
    <source>
        <dbReference type="ARBA" id="ARBA00051835"/>
    </source>
</evidence>
<feature type="transmembrane region" description="Helical" evidence="20">
    <location>
        <begin position="328"/>
        <end position="346"/>
    </location>
</feature>
<dbReference type="Gene3D" id="1.20.1740.10">
    <property type="entry name" value="Amino acid/polyamine transporter I"/>
    <property type="match status" value="1"/>
</dbReference>
<comment type="catalytic activity">
    <reaction evidence="14">
        <text>L-leucine(out) + L-arginine(in) = L-leucine(in) + L-arginine(out)</text>
        <dbReference type="Rhea" id="RHEA:71059"/>
        <dbReference type="ChEBI" id="CHEBI:32682"/>
        <dbReference type="ChEBI" id="CHEBI:57427"/>
    </reaction>
    <physiologicalReaction direction="left-to-right" evidence="14">
        <dbReference type="Rhea" id="RHEA:71060"/>
    </physiologicalReaction>
</comment>
<sequence>MLSSAFPFFLQELPGARVVDGASNRLTSPRAIFLLALNAGSDVTSPLPVSLSFLTSCGKQRTSSDPASPETKREVSAAAAINSPPKLRPESEFLKSGRNKTTTTKKKTESLEETLKKKIYSVMPPTGTIFYNDVSEVGGTKRFPTSQSTGSALSELPLKMAEDSHEDSPVEGIALKRRVGLLSGVALIVGTMIGSGIFVSPKGVLLRSGSVGLSLIVWAGCGILSLLGALCYAELGTMITKSGAEYSYMMDAFGPLPAFLFSWVSVLVLKPSMMAIICLSLAEYVIEPLHVGCRPDVVSVKLVAALSIGIITYINCLSVKLATRIQNFFTAAKLLAIAIIVVGGSFKLMQGHTEHLATGFEGSHATFSDIATAFYSGLWAYDGWNNLNYVTEELKNPYVNLPLAIAIGIPLVTMCYVCVNISYITVMSSAELLASEAVAVTWGHRVLGVLSFVMPISVALSTFGAGNGSCFTGGRLCYVAAREGHLVDILSYLHIRRLTPSPALIFNAVLAICMIIPGDIGSLIDFFSFTAWLFYGATFLALIVMRRTKSELRRPYKVPIGIAYVVLLISVYLVVAPIVQDPQIEYLYASMFVLSGFFVYIPFVHYKLSLNGMGKLTVFFQLLLEVAPTKYVPD</sequence>
<dbReference type="EMBL" id="BPLQ01012086">
    <property type="protein sequence ID" value="GIY62370.1"/>
    <property type="molecule type" value="Genomic_DNA"/>
</dbReference>
<evidence type="ECO:0000256" key="3">
    <source>
        <dbReference type="ARBA" id="ARBA00022448"/>
    </source>
</evidence>
<feature type="transmembrane region" description="Helical" evidence="20">
    <location>
        <begin position="586"/>
        <end position="606"/>
    </location>
</feature>
<comment type="catalytic activity">
    <reaction evidence="18">
        <text>L-phenylalanine(out) + L-arginine(in) = L-phenylalanine(in) + L-arginine(out)</text>
        <dbReference type="Rhea" id="RHEA:71067"/>
        <dbReference type="ChEBI" id="CHEBI:32682"/>
        <dbReference type="ChEBI" id="CHEBI:58095"/>
    </reaction>
    <physiologicalReaction direction="left-to-right" evidence="18">
        <dbReference type="Rhea" id="RHEA:71068"/>
    </physiologicalReaction>
</comment>
<evidence type="ECO:0000256" key="15">
    <source>
        <dbReference type="ARBA" id="ARBA00074336"/>
    </source>
</evidence>
<keyword evidence="8 20" id="KW-0472">Membrane</keyword>
<comment type="catalytic activity">
    <reaction evidence="11">
        <text>L-cystine(out) + L-arginine(in) = L-cystine(in) + L-arginine(out)</text>
        <dbReference type="Rhea" id="RHEA:71075"/>
        <dbReference type="ChEBI" id="CHEBI:32682"/>
        <dbReference type="ChEBI" id="CHEBI:35491"/>
    </reaction>
    <physiologicalReaction direction="left-to-right" evidence="11">
        <dbReference type="Rhea" id="RHEA:71076"/>
    </physiologicalReaction>
</comment>
<dbReference type="PANTHER" id="PTHR11785">
    <property type="entry name" value="AMINO ACID TRANSPORTER"/>
    <property type="match status" value="1"/>
</dbReference>
<evidence type="ECO:0000256" key="16">
    <source>
        <dbReference type="ARBA" id="ARBA00079910"/>
    </source>
</evidence>
<evidence type="ECO:0000256" key="5">
    <source>
        <dbReference type="ARBA" id="ARBA00022553"/>
    </source>
</evidence>
<evidence type="ECO:0000313" key="22">
    <source>
        <dbReference type="Proteomes" id="UP001054837"/>
    </source>
</evidence>
<evidence type="ECO:0000256" key="6">
    <source>
        <dbReference type="ARBA" id="ARBA00022692"/>
    </source>
</evidence>
<feature type="transmembrane region" description="Helical" evidence="20">
    <location>
        <begin position="298"/>
        <end position="316"/>
    </location>
</feature>
<evidence type="ECO:0000256" key="20">
    <source>
        <dbReference type="SAM" id="Phobius"/>
    </source>
</evidence>
<name>A0AAV4UYG4_9ARAC</name>
<dbReference type="GO" id="GO:0015179">
    <property type="term" value="F:L-amino acid transmembrane transporter activity"/>
    <property type="evidence" value="ECO:0007669"/>
    <property type="project" value="TreeGrafter"/>
</dbReference>
<dbReference type="PANTHER" id="PTHR11785:SF512">
    <property type="entry name" value="SOBREMESA, ISOFORM B"/>
    <property type="match status" value="1"/>
</dbReference>